<reference evidence="3" key="4">
    <citation type="journal article" date="2015" name="G3 (Bethesda)">
        <title>Genome sequences of three phytopathogenic species of the Magnaporthaceae family of fungi.</title>
        <authorList>
            <person name="Okagaki L.H."/>
            <person name="Nunes C.C."/>
            <person name="Sailsbery J."/>
            <person name="Clay B."/>
            <person name="Brown D."/>
            <person name="John T."/>
            <person name="Oh Y."/>
            <person name="Young N."/>
            <person name="Fitzgerald M."/>
            <person name="Haas B.J."/>
            <person name="Zeng Q."/>
            <person name="Young S."/>
            <person name="Adiconis X."/>
            <person name="Fan L."/>
            <person name="Levin J.Z."/>
            <person name="Mitchell T.K."/>
            <person name="Okubara P.A."/>
            <person name="Farman M.L."/>
            <person name="Kohn L.M."/>
            <person name="Birren B."/>
            <person name="Ma L.-J."/>
            <person name="Dean R.A."/>
        </authorList>
    </citation>
    <scope>NUCLEOTIDE SEQUENCE</scope>
    <source>
        <strain evidence="3">ATCC 64411 / 73-15</strain>
    </source>
</reference>
<dbReference type="EMBL" id="ADBL01000634">
    <property type="status" value="NOT_ANNOTATED_CDS"/>
    <property type="molecule type" value="Genomic_DNA"/>
</dbReference>
<reference evidence="2" key="3">
    <citation type="submission" date="2011-03" db="EMBL/GenBank/DDBJ databases">
        <title>Annotation of Magnaporthe poae ATCC 64411.</title>
        <authorList>
            <person name="Ma L.-J."/>
            <person name="Dead R."/>
            <person name="Young S.K."/>
            <person name="Zeng Q."/>
            <person name="Gargeya S."/>
            <person name="Fitzgerald M."/>
            <person name="Haas B."/>
            <person name="Abouelleil A."/>
            <person name="Alvarado L."/>
            <person name="Arachchi H.M."/>
            <person name="Berlin A."/>
            <person name="Brown A."/>
            <person name="Chapman S.B."/>
            <person name="Chen Z."/>
            <person name="Dunbar C."/>
            <person name="Freedman E."/>
            <person name="Gearin G."/>
            <person name="Gellesch M."/>
            <person name="Goldberg J."/>
            <person name="Griggs A."/>
            <person name="Gujja S."/>
            <person name="Heiman D."/>
            <person name="Howarth C."/>
            <person name="Larson L."/>
            <person name="Lui A."/>
            <person name="MacDonald P.J.P."/>
            <person name="Mehta T."/>
            <person name="Montmayeur A."/>
            <person name="Murphy C."/>
            <person name="Neiman D."/>
            <person name="Pearson M."/>
            <person name="Priest M."/>
            <person name="Roberts A."/>
            <person name="Saif S."/>
            <person name="Shea T."/>
            <person name="Shenoy N."/>
            <person name="Sisk P."/>
            <person name="Stolte C."/>
            <person name="Sykes S."/>
            <person name="Yandava C."/>
            <person name="Wortman J."/>
            <person name="Nusbaum C."/>
            <person name="Birren B."/>
        </authorList>
    </citation>
    <scope>NUCLEOTIDE SEQUENCE</scope>
    <source>
        <strain evidence="2">ATCC 64411</strain>
    </source>
</reference>
<dbReference type="EMBL" id="GL876967">
    <property type="protein sequence ID" value="KLU83500.1"/>
    <property type="molecule type" value="Genomic_DNA"/>
</dbReference>
<dbReference type="AlphaFoldDB" id="A0A0C4DRP5"/>
<protein>
    <submittedName>
        <fullName evidence="2 3">Uncharacterized protein</fullName>
    </submittedName>
</protein>
<reference evidence="4" key="1">
    <citation type="submission" date="2010-05" db="EMBL/GenBank/DDBJ databases">
        <title>The genome sequence of Magnaporthe poae strain ATCC 64411.</title>
        <authorList>
            <person name="Ma L.-J."/>
            <person name="Dead R."/>
            <person name="Young S."/>
            <person name="Zeng Q."/>
            <person name="Koehrsen M."/>
            <person name="Alvarado L."/>
            <person name="Berlin A."/>
            <person name="Chapman S.B."/>
            <person name="Chen Z."/>
            <person name="Freedman E."/>
            <person name="Gellesch M."/>
            <person name="Goldberg J."/>
            <person name="Griggs A."/>
            <person name="Gujja S."/>
            <person name="Heilman E.R."/>
            <person name="Heiman D."/>
            <person name="Hepburn T."/>
            <person name="Howarth C."/>
            <person name="Jen D."/>
            <person name="Larson L."/>
            <person name="Mehta T."/>
            <person name="Neiman D."/>
            <person name="Pearson M."/>
            <person name="Roberts A."/>
            <person name="Saif S."/>
            <person name="Shea T."/>
            <person name="Shenoy N."/>
            <person name="Sisk P."/>
            <person name="Stolte C."/>
            <person name="Sykes S."/>
            <person name="Walk T."/>
            <person name="White J."/>
            <person name="Yandava C."/>
            <person name="Haas B."/>
            <person name="Nusbaum C."/>
            <person name="Birren B."/>
        </authorList>
    </citation>
    <scope>NUCLEOTIDE SEQUENCE [LARGE SCALE GENOMIC DNA]</scope>
    <source>
        <strain evidence="4">ATCC 64411 / 73-15</strain>
    </source>
</reference>
<sequence length="296" mass="31789">MRFYQLFDGHYLSIHNRTFSTRSVGRNGGPGSGKGDEPSIAMMRPTEPRESDNLDPSAAPKQDPTSGVPLQTSATLRLALCILASSGGLGCACARLCSGGEDNEKWHIAADTKMADTCRWLRVGKDFRIARKNPGVVFHLESMGESRRECIHMLRSSSSPVPNTWSDTEIDVRGVAAHRQAAATASTRVHGLGIGSTASGLQAGNVSGRLYGYYLAVRVCERIGSLMVTLQRDVTAAQATPMSPNWANQLRLGLANPRAEPAAAVQNVGGHLPSIPQVEWSFAPAGRVLEPVLKMR</sequence>
<dbReference type="EnsemblFungi" id="MAPG_02560T0">
    <property type="protein sequence ID" value="MAPG_02560T0"/>
    <property type="gene ID" value="MAPG_02560"/>
</dbReference>
<dbReference type="VEuPathDB" id="FungiDB:MAPG_02560"/>
<dbReference type="Proteomes" id="UP000011715">
    <property type="component" value="Unassembled WGS sequence"/>
</dbReference>
<evidence type="ECO:0000313" key="2">
    <source>
        <dbReference type="EMBL" id="KLU83500.1"/>
    </source>
</evidence>
<proteinExistence type="predicted"/>
<reference evidence="2" key="2">
    <citation type="submission" date="2010-05" db="EMBL/GenBank/DDBJ databases">
        <title>The Genome Sequence of Magnaporthe poae strain ATCC 64411.</title>
        <authorList>
            <consortium name="The Broad Institute Genome Sequencing Platform"/>
            <consortium name="Broad Institute Genome Sequencing Center for Infectious Disease"/>
            <person name="Ma L.-J."/>
            <person name="Dead R."/>
            <person name="Young S."/>
            <person name="Zeng Q."/>
            <person name="Koehrsen M."/>
            <person name="Alvarado L."/>
            <person name="Berlin A."/>
            <person name="Chapman S.B."/>
            <person name="Chen Z."/>
            <person name="Freedman E."/>
            <person name="Gellesch M."/>
            <person name="Goldberg J."/>
            <person name="Griggs A."/>
            <person name="Gujja S."/>
            <person name="Heilman E.R."/>
            <person name="Heiman D."/>
            <person name="Hepburn T."/>
            <person name="Howarth C."/>
            <person name="Jen D."/>
            <person name="Larson L."/>
            <person name="Mehta T."/>
            <person name="Neiman D."/>
            <person name="Pearson M."/>
            <person name="Roberts A."/>
            <person name="Saif S."/>
            <person name="Shea T."/>
            <person name="Shenoy N."/>
            <person name="Sisk P."/>
            <person name="Stolte C."/>
            <person name="Sykes S."/>
            <person name="Walk T."/>
            <person name="White J."/>
            <person name="Yandava C."/>
            <person name="Haas B."/>
            <person name="Nusbaum C."/>
            <person name="Birren B."/>
        </authorList>
    </citation>
    <scope>NUCLEOTIDE SEQUENCE</scope>
    <source>
        <strain evidence="2">ATCC 64411</strain>
    </source>
</reference>
<name>A0A0C4DRP5_MAGP6</name>
<evidence type="ECO:0000313" key="3">
    <source>
        <dbReference type="EnsemblFungi" id="MAPG_02560T0"/>
    </source>
</evidence>
<keyword evidence="4" id="KW-1185">Reference proteome</keyword>
<evidence type="ECO:0000256" key="1">
    <source>
        <dbReference type="SAM" id="MobiDB-lite"/>
    </source>
</evidence>
<accession>A0A0C4DRP5</accession>
<organism evidence="3 4">
    <name type="scientific">Magnaporthiopsis poae (strain ATCC 64411 / 73-15)</name>
    <name type="common">Kentucky bluegrass fungus</name>
    <name type="synonym">Magnaporthe poae</name>
    <dbReference type="NCBI Taxonomy" id="644358"/>
    <lineage>
        <taxon>Eukaryota</taxon>
        <taxon>Fungi</taxon>
        <taxon>Dikarya</taxon>
        <taxon>Ascomycota</taxon>
        <taxon>Pezizomycotina</taxon>
        <taxon>Sordariomycetes</taxon>
        <taxon>Sordariomycetidae</taxon>
        <taxon>Magnaporthales</taxon>
        <taxon>Magnaporthaceae</taxon>
        <taxon>Magnaporthiopsis</taxon>
    </lineage>
</organism>
<reference evidence="3" key="5">
    <citation type="submission" date="2015-06" db="UniProtKB">
        <authorList>
            <consortium name="EnsemblFungi"/>
        </authorList>
    </citation>
    <scope>IDENTIFICATION</scope>
    <source>
        <strain evidence="3">ATCC 64411</strain>
    </source>
</reference>
<gene>
    <name evidence="2" type="ORF">MAPG_02560</name>
</gene>
<evidence type="ECO:0000313" key="4">
    <source>
        <dbReference type="Proteomes" id="UP000011715"/>
    </source>
</evidence>
<feature type="region of interest" description="Disordered" evidence="1">
    <location>
        <begin position="22"/>
        <end position="69"/>
    </location>
</feature>